<evidence type="ECO:0000259" key="6">
    <source>
        <dbReference type="Pfam" id="PF17167"/>
    </source>
</evidence>
<dbReference type="InterPro" id="IPR019282">
    <property type="entry name" value="Glycoamylase-like_cons_dom"/>
</dbReference>
<keyword evidence="2" id="KW-0808">Transferase</keyword>
<dbReference type="EMBL" id="DVOT01000222">
    <property type="protein sequence ID" value="HIV28735.1"/>
    <property type="molecule type" value="Genomic_DNA"/>
</dbReference>
<dbReference type="Gene3D" id="1.50.10.10">
    <property type="match status" value="1"/>
</dbReference>
<dbReference type="GO" id="GO:0005975">
    <property type="term" value="P:carbohydrate metabolic process"/>
    <property type="evidence" value="ECO:0007669"/>
    <property type="project" value="InterPro"/>
</dbReference>
<dbReference type="InterPro" id="IPR011013">
    <property type="entry name" value="Gal_mutarotase_sf_dom"/>
</dbReference>
<feature type="domain" description="Glycoamylase-like" evidence="5">
    <location>
        <begin position="1060"/>
        <end position="1268"/>
    </location>
</feature>
<comment type="caution">
    <text evidence="7">The sequence shown here is derived from an EMBL/GenBank/DDBJ whole genome shotgun (WGS) entry which is preliminary data.</text>
</comment>
<dbReference type="InterPro" id="IPR052047">
    <property type="entry name" value="GH94_Enzymes"/>
</dbReference>
<dbReference type="PANTHER" id="PTHR37469:SF2">
    <property type="entry name" value="CELLOBIONIC ACID PHOSPHORYLASE"/>
    <property type="match status" value="1"/>
</dbReference>
<dbReference type="InterPro" id="IPR037018">
    <property type="entry name" value="GH65_N"/>
</dbReference>
<dbReference type="Proteomes" id="UP000886884">
    <property type="component" value="Unassembled WGS sequence"/>
</dbReference>
<dbReference type="SUPFAM" id="SSF48208">
    <property type="entry name" value="Six-hairpin glycosidases"/>
    <property type="match status" value="1"/>
</dbReference>
<reference evidence="7" key="2">
    <citation type="journal article" date="2021" name="PeerJ">
        <title>Extensive microbial diversity within the chicken gut microbiome revealed by metagenomics and culture.</title>
        <authorList>
            <person name="Gilroy R."/>
            <person name="Ravi A."/>
            <person name="Getino M."/>
            <person name="Pursley I."/>
            <person name="Horton D.L."/>
            <person name="Alikhan N.F."/>
            <person name="Baker D."/>
            <person name="Gharbi K."/>
            <person name="Hall N."/>
            <person name="Watson M."/>
            <person name="Adriaenssens E.M."/>
            <person name="Foster-Nyarko E."/>
            <person name="Jarju S."/>
            <person name="Secka A."/>
            <person name="Antonio M."/>
            <person name="Oren A."/>
            <person name="Chaudhuri R.R."/>
            <person name="La Ragione R."/>
            <person name="Hildebrand F."/>
            <person name="Pallen M.J."/>
        </authorList>
    </citation>
    <scope>NUCLEOTIDE SEQUENCE</scope>
    <source>
        <strain evidence="7">CHK183-6373</strain>
    </source>
</reference>
<name>A0A9D1TDL2_9FIRM</name>
<keyword evidence="3" id="KW-0812">Transmembrane</keyword>
<dbReference type="Gene3D" id="2.70.98.40">
    <property type="entry name" value="Glycoside hydrolase, family 65, N-terminal domain"/>
    <property type="match status" value="2"/>
</dbReference>
<dbReference type="InterPro" id="IPR008928">
    <property type="entry name" value="6-hairpin_glycosidase_sf"/>
</dbReference>
<accession>A0A9D1TDL2</accession>
<keyword evidence="1" id="KW-0328">Glycosyltransferase</keyword>
<feature type="transmembrane region" description="Helical" evidence="3">
    <location>
        <begin position="364"/>
        <end position="384"/>
    </location>
</feature>
<dbReference type="InterPro" id="IPR012341">
    <property type="entry name" value="6hp_glycosidase-like_sf"/>
</dbReference>
<evidence type="ECO:0000256" key="2">
    <source>
        <dbReference type="ARBA" id="ARBA00022679"/>
    </source>
</evidence>
<evidence type="ECO:0000256" key="3">
    <source>
        <dbReference type="SAM" id="Phobius"/>
    </source>
</evidence>
<dbReference type="Pfam" id="PF10091">
    <property type="entry name" value="Glycoamylase"/>
    <property type="match status" value="1"/>
</dbReference>
<dbReference type="InterPro" id="IPR033432">
    <property type="entry name" value="GH94_catalytic"/>
</dbReference>
<gene>
    <name evidence="7" type="ORF">IAA64_12250</name>
</gene>
<evidence type="ECO:0000313" key="8">
    <source>
        <dbReference type="Proteomes" id="UP000886884"/>
    </source>
</evidence>
<feature type="domain" description="Glycosyl hydrolase 94 supersandwich" evidence="4">
    <location>
        <begin position="1319"/>
        <end position="1569"/>
    </location>
</feature>
<feature type="domain" description="Glycosyl hydrolase 94 catalytic" evidence="6">
    <location>
        <begin position="2056"/>
        <end position="2457"/>
    </location>
</feature>
<dbReference type="Pfam" id="PF17167">
    <property type="entry name" value="Glyco_hydro_94"/>
    <property type="match status" value="1"/>
</dbReference>
<feature type="domain" description="Glycosyl hydrolase 94 supersandwich" evidence="4">
    <location>
        <begin position="1796"/>
        <end position="2041"/>
    </location>
</feature>
<dbReference type="Pfam" id="PF06165">
    <property type="entry name" value="GH94_b-supersand"/>
    <property type="match status" value="2"/>
</dbReference>
<keyword evidence="3" id="KW-1133">Transmembrane helix</keyword>
<feature type="transmembrane region" description="Helical" evidence="3">
    <location>
        <begin position="849"/>
        <end position="874"/>
    </location>
</feature>
<keyword evidence="3" id="KW-0472">Membrane</keyword>
<sequence length="2532" mass="278049">MNIVSRKYREWNRPAAGGEPVAEKRMRALAMGLRVDSRARLYFPRREIRLLRALARRAQALSGECRSLAPAMEWLNDNARRMEAYCQQARVERGGRLPAVQGLPRVALLARSLLEGGGAALTQAGLEGALLAFDDVQALTMAELWAMAAALRIELCHCFIGVAREALAGEEERLAAQRWVDAGAPKGELGGKARGSAFFARALQLVSELEMADARQAIERHLVQHDASAERVIALAHERQAMERMRMENLFAAKQLVDSLDWLEVFGRVSRAEQELNRDPSGAYPRMEEASKAQVRERVRMLANRLELGEATVARQAVAAAQKEEGARGCACWWLCDDAGCAEFKSQIGAGDVRVRALSPDPEGYGYMGCVLAAALVVWLAFAWCSRSVGLSLLAIPVAWAAGAAVVQAILPRLVPPARLLKLELEHIPREMATLVTIPALLSSPARAQELARQLEVLGCMEEEENIGFLLLGDFRDAERQSLPEDETILSTVRAQIRAMNERAGREKYFFLHRERAHNPADGAWMGRERKRGALMDLYRLLLTGENAFSAEGACAPKLAGRYPYVLTLDADTRMLPGTARRLIGTIAHPVNRAREENGKRRGYALIQPRMELSLRAASSEFIRLLAGEGGVDSYPVSVSDAYQDVTGQGIFGGKGIVDVRAFVEAVEGQLPDNAILSHDLLEGLYAGCGFASDITLYDGFPSTLGGYFKRLERWTRGDWQLLRFLGRRAFTALDRYKMIDNLRRSLAAPAAFALIALGLWLDARSALAMGLLLPFLPALLHPLRAGKRGWKRAFAHLALLPMEAGAQLAAIVRALHRSFITHAHMLEWVPSADAEGGYKAMASRIGAILLLPGLANLPLALFALALGVLFLLAPSWLRGMEKPDAPPTPDAAQAEFLRELARDTWRYFETYVQGALPPDNVQLDPPVPPARRTSPTNTGLYLLACLCARLNGFIDEAEMRARMEKTVRALEAMPKWKGHPYNWCDTQTLQPLRPKYVSSVDSGNLLACLLLCAQAVGGALAERMRALAKEMDFRALYDKKRELFVIGVDVEREKPSNAHYDLLASESRILSFAAILCGGAPVKHFARLARGLAVTRQGSALLSWSGTMFEYLMPELFLRAPRGSLLEQSNRAVVRLQKVEGERLGRAWGVSESGYYAFDRDLNYQYRAFGYAQLAMSASAQADVVAPYAAALALPLDLSAACENLRRMSHLGWRGACGLYEAVDFRKGRLPEGAECAVVYSHMTHHQGMILAALTNALCADALVRLFFAQPRAQALSLLLEEKPAAPVRLRARRAMAAPGRVEAAQRHTARRGTREFWPDMHALYGRNATALVSTLGQGFLRAGGVFANRWTGDMLRRPEGLYVHVEEVGGTRTFLASGQQECPDWLRQTVSFEAGRAQWMSRAGAFSCRLEVCVSPEDGAYVQWLEVENTSSAPVRLRATSAFSVALMDGAELAAHPAFYALFVQSALAREGALRFTRRPRAPGEAFPVLLHAAAGNARLSYETDLARLVGRDGALGRPGGLAQSLSGTVGSVLNPCSALRMEFQLLPGEKTSICFYIGLCEPEREADWLNRHQGAGAALRARQLAQTQAVAALEHTGIGDALHHTLQRATAFLVDWRLSGAGKRLEPTPVRDLWALGVSGDLPILAVHISEKAQLDLAREAVRAHEFYHAMGLWADLLLINEYGNDYEQPVRDALGEIVSASTLREWQGKPGGVYLLEGAQLDGRARERISAFAALEFTGGEGSLTRQMRARWQRLRVAPSARGVPAPADGYVPPMLARGLFNGYGGFVPDGYCVDVFPGAATPAPWANILANPHFGALVTERGGGFTWYKNSRFGRLTPFDNDPLREGWGEMLYVLEGEEYFLALPGPRPGRAYRALHAQGYSAFETGTEALHARLTVFVDEKWPVKWLLLALENRTGAEKRLEVRLAVDWLMGVNAADGRVLRSEARAGALFASGAMEGVAFAAILADGAAAVGNLRDFLGSGGLICPDGLLAHSAGGDVLAAPLTVPAGARVSLACAIGCADDLAGADALLEEVRAARAEERLEDVCRAWQERLSRLEIVTPDEPLNAMLTRFLPYQAFAGRIWGRTGLYQAGGAYGFRDQLQDMLLAMLYEPELAREHILLCAAHQFEDGDVMHWWHPERLGVRTRISDDMLFLPYVTAAYVEYTGDRDILRERVAYLKNVEIPEGREDWYGEAQVSEKEETLQEHCLRAIRRASLPGEHGLILMGSGDWNDGMNRIGARGRGESVWLTQFLSVVARRFGRLTGESELLSLAEKLNRVLEQCAWDGRWYLRAYDDAGNPVCSGERIDALAQSWAVFAGLQSERCESAMQSVKERLIDWDAGVLRLLAPPFDGEADTVGYIAGYVPGVRENGGQYTHAACWTGIALAELGQVEDAWRALYALMPYTHAQTSEGARRYIVEPYVVAGDVYGTPPHTGRGGWTWYTGAAGWLAQFGLRLLGYERKGNFASLRALLPPQWQEVRLKVRVGASAYTLISRRGAPERSAVELIDDGQEHTEVFPARNPSVG</sequence>
<feature type="transmembrane region" description="Helical" evidence="3">
    <location>
        <begin position="768"/>
        <end position="784"/>
    </location>
</feature>
<proteinExistence type="predicted"/>
<dbReference type="PANTHER" id="PTHR37469">
    <property type="entry name" value="CELLOBIONIC ACID PHOSPHORYLASE-RELATED"/>
    <property type="match status" value="1"/>
</dbReference>
<evidence type="ECO:0000313" key="7">
    <source>
        <dbReference type="EMBL" id="HIV28735.1"/>
    </source>
</evidence>
<feature type="transmembrane region" description="Helical" evidence="3">
    <location>
        <begin position="390"/>
        <end position="411"/>
    </location>
</feature>
<dbReference type="Gene3D" id="1.50.10.140">
    <property type="match status" value="1"/>
</dbReference>
<dbReference type="InterPro" id="IPR010383">
    <property type="entry name" value="Glyco_hydrolase_94_b-supersand"/>
</dbReference>
<organism evidence="7 8">
    <name type="scientific">Candidatus Ornithocaccomicrobium faecavium</name>
    <dbReference type="NCBI Taxonomy" id="2840890"/>
    <lineage>
        <taxon>Bacteria</taxon>
        <taxon>Bacillati</taxon>
        <taxon>Bacillota</taxon>
        <taxon>Clostridia</taxon>
        <taxon>Candidatus Ornithocaccomicrobium</taxon>
    </lineage>
</organism>
<evidence type="ECO:0000256" key="1">
    <source>
        <dbReference type="ARBA" id="ARBA00022676"/>
    </source>
</evidence>
<dbReference type="SMART" id="SM01068">
    <property type="entry name" value="CBM_X"/>
    <property type="match status" value="1"/>
</dbReference>
<evidence type="ECO:0000259" key="4">
    <source>
        <dbReference type="Pfam" id="PF06165"/>
    </source>
</evidence>
<reference evidence="7" key="1">
    <citation type="submission" date="2020-10" db="EMBL/GenBank/DDBJ databases">
        <authorList>
            <person name="Gilroy R."/>
        </authorList>
    </citation>
    <scope>NUCLEOTIDE SEQUENCE</scope>
    <source>
        <strain evidence="7">CHK183-6373</strain>
    </source>
</reference>
<dbReference type="SUPFAM" id="SSF74650">
    <property type="entry name" value="Galactose mutarotase-like"/>
    <property type="match status" value="2"/>
</dbReference>
<evidence type="ECO:0000259" key="5">
    <source>
        <dbReference type="Pfam" id="PF10091"/>
    </source>
</evidence>
<protein>
    <submittedName>
        <fullName evidence="7">DUF3131 domain-containing protein</fullName>
    </submittedName>
</protein>
<dbReference type="GO" id="GO:0030246">
    <property type="term" value="F:carbohydrate binding"/>
    <property type="evidence" value="ECO:0007669"/>
    <property type="project" value="InterPro"/>
</dbReference>
<dbReference type="GO" id="GO:0016757">
    <property type="term" value="F:glycosyltransferase activity"/>
    <property type="evidence" value="ECO:0007669"/>
    <property type="project" value="UniProtKB-KW"/>
</dbReference>